<organism evidence="1 2">
    <name type="scientific">Strigamia maritima</name>
    <name type="common">European centipede</name>
    <name type="synonym">Geophilus maritimus</name>
    <dbReference type="NCBI Taxonomy" id="126957"/>
    <lineage>
        <taxon>Eukaryota</taxon>
        <taxon>Metazoa</taxon>
        <taxon>Ecdysozoa</taxon>
        <taxon>Arthropoda</taxon>
        <taxon>Myriapoda</taxon>
        <taxon>Chilopoda</taxon>
        <taxon>Pleurostigmophora</taxon>
        <taxon>Geophilomorpha</taxon>
        <taxon>Linotaeniidae</taxon>
        <taxon>Strigamia</taxon>
    </lineage>
</organism>
<evidence type="ECO:0000313" key="1">
    <source>
        <dbReference type="EnsemblMetazoa" id="SMAR003841-PA"/>
    </source>
</evidence>
<proteinExistence type="predicted"/>
<dbReference type="EMBL" id="JH431402">
    <property type="status" value="NOT_ANNOTATED_CDS"/>
    <property type="molecule type" value="Genomic_DNA"/>
</dbReference>
<sequence length="51" mass="6109">MLNQHFVLMLNQHLFNVKSTFMSIHNIRLMLNQHFVDTQHSFNVKSTFCCI</sequence>
<reference evidence="1" key="2">
    <citation type="submission" date="2015-02" db="UniProtKB">
        <authorList>
            <consortium name="EnsemblMetazoa"/>
        </authorList>
    </citation>
    <scope>IDENTIFICATION</scope>
</reference>
<accession>T1IRY9</accession>
<dbReference type="HOGENOM" id="CLU_3108974_0_0_1"/>
<evidence type="ECO:0000313" key="2">
    <source>
        <dbReference type="Proteomes" id="UP000014500"/>
    </source>
</evidence>
<dbReference type="AlphaFoldDB" id="T1IRY9"/>
<reference evidence="2" key="1">
    <citation type="submission" date="2011-05" db="EMBL/GenBank/DDBJ databases">
        <authorList>
            <person name="Richards S.R."/>
            <person name="Qu J."/>
            <person name="Jiang H."/>
            <person name="Jhangiani S.N."/>
            <person name="Agravi P."/>
            <person name="Goodspeed R."/>
            <person name="Gross S."/>
            <person name="Mandapat C."/>
            <person name="Jackson L."/>
            <person name="Mathew T."/>
            <person name="Pu L."/>
            <person name="Thornton R."/>
            <person name="Saada N."/>
            <person name="Wilczek-Boney K.B."/>
            <person name="Lee S."/>
            <person name="Kovar C."/>
            <person name="Wu Y."/>
            <person name="Scherer S.E."/>
            <person name="Worley K.C."/>
            <person name="Muzny D.M."/>
            <person name="Gibbs R."/>
        </authorList>
    </citation>
    <scope>NUCLEOTIDE SEQUENCE</scope>
    <source>
        <strain evidence="2">Brora</strain>
    </source>
</reference>
<keyword evidence="2" id="KW-1185">Reference proteome</keyword>
<protein>
    <submittedName>
        <fullName evidence="1">Uncharacterized protein</fullName>
    </submittedName>
</protein>
<name>T1IRY9_STRMM</name>
<dbReference type="EnsemblMetazoa" id="SMAR003841-RA">
    <property type="protein sequence ID" value="SMAR003841-PA"/>
    <property type="gene ID" value="SMAR003841"/>
</dbReference>
<dbReference type="Proteomes" id="UP000014500">
    <property type="component" value="Unassembled WGS sequence"/>
</dbReference>